<reference evidence="1 2" key="1">
    <citation type="submission" date="2019-08" db="EMBL/GenBank/DDBJ databases">
        <title>Bacillus genomes from the desert of Cuatro Cienegas, Coahuila.</title>
        <authorList>
            <person name="Olmedo-Alvarez G."/>
        </authorList>
    </citation>
    <scope>NUCLEOTIDE SEQUENCE [LARGE SCALE GENOMIC DNA]</scope>
    <source>
        <strain evidence="1 2">CH40_1T</strain>
    </source>
</reference>
<evidence type="ECO:0000313" key="2">
    <source>
        <dbReference type="Proteomes" id="UP000323317"/>
    </source>
</evidence>
<proteinExistence type="predicted"/>
<name>A0A5D4KBZ4_9BACI</name>
<dbReference type="EMBL" id="VTEH01000011">
    <property type="protein sequence ID" value="TYR74692.1"/>
    <property type="molecule type" value="Genomic_DNA"/>
</dbReference>
<organism evidence="1 2">
    <name type="scientific">Rossellomorea vietnamensis</name>
    <dbReference type="NCBI Taxonomy" id="218284"/>
    <lineage>
        <taxon>Bacteria</taxon>
        <taxon>Bacillati</taxon>
        <taxon>Bacillota</taxon>
        <taxon>Bacilli</taxon>
        <taxon>Bacillales</taxon>
        <taxon>Bacillaceae</taxon>
        <taxon>Rossellomorea</taxon>
    </lineage>
</organism>
<accession>A0A5D4KBZ4</accession>
<dbReference type="RefSeq" id="WP_148947520.1">
    <property type="nucleotide sequence ID" value="NZ_VTEH01000011.1"/>
</dbReference>
<evidence type="ECO:0000313" key="1">
    <source>
        <dbReference type="EMBL" id="TYR74692.1"/>
    </source>
</evidence>
<sequence>MNEKKKILEADLYKPIQKHFTREGYKVNGEVKDCDLTAVKGEHLVIVELKLNLTVDLLIQATKRQRLTDLVYIAIPRPKNMRSRRWKDICHLVRRLELGLITVSAANKVPKIQFIQHPEPFDFIKSQKASSRRRNSLLTEIEGRSADYNVGGSSKTKIMTAYKETCIMIACCLEQCGRMAPKDLIKLGTGTKTQSILSKNYYKWFERVDRGIYEITEKGKEELSGFPQLKEHYMREITIKKEKLLKPE</sequence>
<dbReference type="AlphaFoldDB" id="A0A5D4KBZ4"/>
<protein>
    <submittedName>
        <fullName evidence="1">Uncharacterized protein</fullName>
    </submittedName>
</protein>
<dbReference type="Pfam" id="PF09929">
    <property type="entry name" value="DUF2161"/>
    <property type="match status" value="1"/>
</dbReference>
<dbReference type="InterPro" id="IPR018679">
    <property type="entry name" value="DUF2161"/>
</dbReference>
<gene>
    <name evidence="1" type="ORF">FZC79_14575</name>
</gene>
<dbReference type="Proteomes" id="UP000323317">
    <property type="component" value="Unassembled WGS sequence"/>
</dbReference>
<comment type="caution">
    <text evidence="1">The sequence shown here is derived from an EMBL/GenBank/DDBJ whole genome shotgun (WGS) entry which is preliminary data.</text>
</comment>